<dbReference type="RefSeq" id="WP_121940091.1">
    <property type="nucleotide sequence ID" value="NZ_REFR01000015.1"/>
</dbReference>
<dbReference type="EMBL" id="REFR01000015">
    <property type="protein sequence ID" value="RMB01948.1"/>
    <property type="molecule type" value="Genomic_DNA"/>
</dbReference>
<comment type="caution">
    <text evidence="1">The sequence shown here is derived from an EMBL/GenBank/DDBJ whole genome shotgun (WGS) entry which is preliminary data.</text>
</comment>
<dbReference type="OrthoDB" id="460909at2"/>
<name>A0A3M0BWZ6_9PROT</name>
<sequence length="162" mass="18624">MQPFRLRLDARQWFKDLRDQRVFKTDFDAFYFCFIAGVTVKRKEAVPLDETAELVAYFPDRYSGRGKLLVGLFLKSELEVLGVSMDERPEVHSAIAHLVSPDAPNFLSDEGVREFNKYAHGGYEQLIEWFEDRPRSLETFLRAYKRRVDAAISGATSGLAHS</sequence>
<reference evidence="1 2" key="1">
    <citation type="submission" date="2018-10" db="EMBL/GenBank/DDBJ databases">
        <title>Genomic Encyclopedia of Archaeal and Bacterial Type Strains, Phase II (KMG-II): from individual species to whole genera.</title>
        <authorList>
            <person name="Goeker M."/>
        </authorList>
    </citation>
    <scope>NUCLEOTIDE SEQUENCE [LARGE SCALE GENOMIC DNA]</scope>
    <source>
        <strain evidence="1 2">DSM 25217</strain>
    </source>
</reference>
<dbReference type="InParanoid" id="A0A3M0BWZ6"/>
<protein>
    <submittedName>
        <fullName evidence="1">Uncharacterized protein</fullName>
    </submittedName>
</protein>
<gene>
    <name evidence="1" type="ORF">BXY39_3458</name>
</gene>
<proteinExistence type="predicted"/>
<organism evidence="1 2">
    <name type="scientific">Eilatimonas milleporae</name>
    <dbReference type="NCBI Taxonomy" id="911205"/>
    <lineage>
        <taxon>Bacteria</taxon>
        <taxon>Pseudomonadati</taxon>
        <taxon>Pseudomonadota</taxon>
        <taxon>Alphaproteobacteria</taxon>
        <taxon>Kordiimonadales</taxon>
        <taxon>Kordiimonadaceae</taxon>
        <taxon>Eilatimonas</taxon>
    </lineage>
</organism>
<evidence type="ECO:0000313" key="2">
    <source>
        <dbReference type="Proteomes" id="UP000271227"/>
    </source>
</evidence>
<dbReference type="Proteomes" id="UP000271227">
    <property type="component" value="Unassembled WGS sequence"/>
</dbReference>
<keyword evidence="2" id="KW-1185">Reference proteome</keyword>
<dbReference type="AlphaFoldDB" id="A0A3M0BWZ6"/>
<evidence type="ECO:0000313" key="1">
    <source>
        <dbReference type="EMBL" id="RMB01948.1"/>
    </source>
</evidence>
<accession>A0A3M0BWZ6</accession>